<keyword evidence="4" id="KW-0411">Iron-sulfur</keyword>
<feature type="domain" description="Iron-binding zinc finger CDGSH type" evidence="6">
    <location>
        <begin position="44"/>
        <end position="81"/>
    </location>
</feature>
<proteinExistence type="predicted"/>
<feature type="domain" description="Iron-binding zinc finger CDGSH type" evidence="6">
    <location>
        <begin position="83"/>
        <end position="120"/>
    </location>
</feature>
<evidence type="ECO:0000256" key="3">
    <source>
        <dbReference type="ARBA" id="ARBA00023004"/>
    </source>
</evidence>
<dbReference type="Proteomes" id="UP000492821">
    <property type="component" value="Unassembled WGS sequence"/>
</dbReference>
<evidence type="ECO:0000259" key="6">
    <source>
        <dbReference type="SMART" id="SM00704"/>
    </source>
</evidence>
<dbReference type="PANTHER" id="PTHR46491">
    <property type="entry name" value="CDGSH IRON SULFUR DOMAIN PROTEIN HOMOLOG"/>
    <property type="match status" value="1"/>
</dbReference>
<name>A0A7E4WB84_PANRE</name>
<protein>
    <submittedName>
        <fullName evidence="8">CDGSH iron-sulfur domain-containing protein 3, mitochondrial</fullName>
    </submittedName>
</protein>
<dbReference type="WBParaSite" id="Pan_g8821.t1">
    <property type="protein sequence ID" value="Pan_g8821.t1"/>
    <property type="gene ID" value="Pan_g8821"/>
</dbReference>
<evidence type="ECO:0000256" key="5">
    <source>
        <dbReference type="ARBA" id="ARBA00034078"/>
    </source>
</evidence>
<dbReference type="InterPro" id="IPR042216">
    <property type="entry name" value="MitoNEET_CISD"/>
</dbReference>
<evidence type="ECO:0000313" key="8">
    <source>
        <dbReference type="WBParaSite" id="Pan_g8821.t1"/>
    </source>
</evidence>
<dbReference type="InterPro" id="IPR018967">
    <property type="entry name" value="FeS-contain_CDGSH-typ"/>
</dbReference>
<dbReference type="AlphaFoldDB" id="A0A7E4WB84"/>
<dbReference type="GO" id="GO:0051537">
    <property type="term" value="F:2 iron, 2 sulfur cluster binding"/>
    <property type="evidence" value="ECO:0007669"/>
    <property type="project" value="UniProtKB-KW"/>
</dbReference>
<organism evidence="7 8">
    <name type="scientific">Panagrellus redivivus</name>
    <name type="common">Microworm</name>
    <dbReference type="NCBI Taxonomy" id="6233"/>
    <lineage>
        <taxon>Eukaryota</taxon>
        <taxon>Metazoa</taxon>
        <taxon>Ecdysozoa</taxon>
        <taxon>Nematoda</taxon>
        <taxon>Chromadorea</taxon>
        <taxon>Rhabditida</taxon>
        <taxon>Tylenchina</taxon>
        <taxon>Panagrolaimomorpha</taxon>
        <taxon>Panagrolaimoidea</taxon>
        <taxon>Panagrolaimidae</taxon>
        <taxon>Panagrellus</taxon>
    </lineage>
</organism>
<dbReference type="InterPro" id="IPR052950">
    <property type="entry name" value="CISD"/>
</dbReference>
<keyword evidence="7" id="KW-1185">Reference proteome</keyword>
<keyword evidence="3" id="KW-0408">Iron</keyword>
<keyword evidence="1" id="KW-0001">2Fe-2S</keyword>
<accession>A0A7E4WB84</accession>
<dbReference type="GO" id="GO:0046872">
    <property type="term" value="F:metal ion binding"/>
    <property type="evidence" value="ECO:0007669"/>
    <property type="project" value="UniProtKB-KW"/>
</dbReference>
<evidence type="ECO:0000256" key="1">
    <source>
        <dbReference type="ARBA" id="ARBA00022714"/>
    </source>
</evidence>
<reference evidence="7" key="1">
    <citation type="journal article" date="2013" name="Genetics">
        <title>The draft genome and transcriptome of Panagrellus redivivus are shaped by the harsh demands of a free-living lifestyle.</title>
        <authorList>
            <person name="Srinivasan J."/>
            <person name="Dillman A.R."/>
            <person name="Macchietto M.G."/>
            <person name="Heikkinen L."/>
            <person name="Lakso M."/>
            <person name="Fracchia K.M."/>
            <person name="Antoshechkin I."/>
            <person name="Mortazavi A."/>
            <person name="Wong G."/>
            <person name="Sternberg P.W."/>
        </authorList>
    </citation>
    <scope>NUCLEOTIDE SEQUENCE [LARGE SCALE GENOMIC DNA]</scope>
    <source>
        <strain evidence="7">MT8872</strain>
    </source>
</reference>
<dbReference type="GO" id="GO:0005739">
    <property type="term" value="C:mitochondrion"/>
    <property type="evidence" value="ECO:0007669"/>
    <property type="project" value="TreeGrafter"/>
</dbReference>
<evidence type="ECO:0000256" key="2">
    <source>
        <dbReference type="ARBA" id="ARBA00022723"/>
    </source>
</evidence>
<dbReference type="Gene3D" id="3.40.5.90">
    <property type="entry name" value="CDGSH iron-sulfur domain, mitoNEET-type"/>
    <property type="match status" value="2"/>
</dbReference>
<evidence type="ECO:0000256" key="4">
    <source>
        <dbReference type="ARBA" id="ARBA00023014"/>
    </source>
</evidence>
<sequence length="156" mass="16892">MFAKVGYGIFTPKFALIRHGSTKNVKILNPSAASLPFPAVHAGKKPALVQLEAGKRYSYCTCGLSAKQPFCDGSHKGQGKTLLRPIRFTVDKTDDYYLCLCKGTETAPLCDGRHKKLTIRPSSADATTFVAFSADAPVYEGVARTLGYKPRNGGFQ</sequence>
<dbReference type="SMART" id="SM00704">
    <property type="entry name" value="ZnF_CDGSH"/>
    <property type="match status" value="2"/>
</dbReference>
<dbReference type="PANTHER" id="PTHR46491:SF3">
    <property type="entry name" value="CDGSH IRON-SULFUR DOMAIN-CONTAINING PROTEIN 3, MITOCHONDRIAL"/>
    <property type="match status" value="1"/>
</dbReference>
<keyword evidence="2" id="KW-0479">Metal-binding</keyword>
<dbReference type="Pfam" id="PF09360">
    <property type="entry name" value="zf-CDGSH"/>
    <property type="match status" value="1"/>
</dbReference>
<comment type="cofactor">
    <cofactor evidence="5">
        <name>[2Fe-2S] cluster</name>
        <dbReference type="ChEBI" id="CHEBI:190135"/>
    </cofactor>
</comment>
<reference evidence="8" key="2">
    <citation type="submission" date="2020-10" db="UniProtKB">
        <authorList>
            <consortium name="WormBaseParasite"/>
        </authorList>
    </citation>
    <scope>IDENTIFICATION</scope>
</reference>
<evidence type="ECO:0000313" key="7">
    <source>
        <dbReference type="Proteomes" id="UP000492821"/>
    </source>
</evidence>